<dbReference type="SMART" id="SM00881">
    <property type="entry name" value="CoA_binding"/>
    <property type="match status" value="1"/>
</dbReference>
<proteinExistence type="predicted"/>
<evidence type="ECO:0000313" key="2">
    <source>
        <dbReference type="EMBL" id="QCD66545.1"/>
    </source>
</evidence>
<evidence type="ECO:0000259" key="1">
    <source>
        <dbReference type="SMART" id="SM00881"/>
    </source>
</evidence>
<gene>
    <name evidence="2" type="ORF">E5139_13145</name>
</gene>
<reference evidence="2 3" key="1">
    <citation type="submission" date="2019-04" db="EMBL/GenBank/DDBJ databases">
        <title>Complete genome sequence of Arthrobacter sp. ZXY-2 associated with effective atrazine degradation and salt adaptation.</title>
        <authorList>
            <person name="Zhao X."/>
        </authorList>
    </citation>
    <scope>NUCLEOTIDE SEQUENCE [LARGE SCALE GENOMIC DNA]</scope>
    <source>
        <strain evidence="3">ZP60</strain>
    </source>
</reference>
<dbReference type="Proteomes" id="UP000297053">
    <property type="component" value="Chromosome"/>
</dbReference>
<reference evidence="2 3" key="2">
    <citation type="submission" date="2019-04" db="EMBL/GenBank/DDBJ databases">
        <authorList>
            <person name="Yang S."/>
            <person name="Wei W."/>
        </authorList>
    </citation>
    <scope>NUCLEOTIDE SEQUENCE [LARGE SCALE GENOMIC DNA]</scope>
    <source>
        <strain evidence="3">ZP60</strain>
    </source>
</reference>
<dbReference type="InterPro" id="IPR036291">
    <property type="entry name" value="NAD(P)-bd_dom_sf"/>
</dbReference>
<dbReference type="AlphaFoldDB" id="A0A4D6KGY2"/>
<organism evidence="2 3">
    <name type="scientific">Halomicrobium mukohataei</name>
    <dbReference type="NCBI Taxonomy" id="57705"/>
    <lineage>
        <taxon>Archaea</taxon>
        <taxon>Methanobacteriati</taxon>
        <taxon>Methanobacteriota</taxon>
        <taxon>Stenosarchaea group</taxon>
        <taxon>Halobacteria</taxon>
        <taxon>Halobacteriales</taxon>
        <taxon>Haloarculaceae</taxon>
        <taxon>Halomicrobium</taxon>
    </lineage>
</organism>
<protein>
    <submittedName>
        <fullName evidence="2">CoA-binding protein</fullName>
    </submittedName>
</protein>
<evidence type="ECO:0000313" key="3">
    <source>
        <dbReference type="Proteomes" id="UP000297053"/>
    </source>
</evidence>
<name>A0A4D6KGY2_9EURY</name>
<feature type="domain" description="CoA-binding" evidence="1">
    <location>
        <begin position="12"/>
        <end position="105"/>
    </location>
</feature>
<dbReference type="GeneID" id="42179903"/>
<dbReference type="Pfam" id="PF13380">
    <property type="entry name" value="CoA_binding_2"/>
    <property type="match status" value="1"/>
</dbReference>
<dbReference type="SUPFAM" id="SSF51735">
    <property type="entry name" value="NAD(P)-binding Rossmann-fold domains"/>
    <property type="match status" value="1"/>
</dbReference>
<accession>A0A4D6KGY2</accession>
<dbReference type="PANTHER" id="PTHR33303:SF2">
    <property type="entry name" value="COA-BINDING DOMAIN-CONTAINING PROTEIN"/>
    <property type="match status" value="1"/>
</dbReference>
<dbReference type="InterPro" id="IPR003781">
    <property type="entry name" value="CoA-bd"/>
</dbReference>
<sequence>MPVDSDDTLREILDYDTIAVVGCSTTSGKAAHDVPAYLQSQGYRIVPVNPFADEILGERAYDSLSDVEATVDIVDVFRPSEEVAGIVDEALDREDVRVLWTQLGIRDDDAAKRAENAGLRVVQDRCLKVEHERLR</sequence>
<dbReference type="RefSeq" id="WP_015762959.1">
    <property type="nucleotide sequence ID" value="NZ_CP039375.1"/>
</dbReference>
<dbReference type="KEGG" id="halz:E5139_13145"/>
<dbReference type="PANTHER" id="PTHR33303">
    <property type="entry name" value="CYTOPLASMIC PROTEIN-RELATED"/>
    <property type="match status" value="1"/>
</dbReference>
<dbReference type="Gene3D" id="3.40.50.720">
    <property type="entry name" value="NAD(P)-binding Rossmann-like Domain"/>
    <property type="match status" value="1"/>
</dbReference>
<dbReference type="EMBL" id="CP039375">
    <property type="protein sequence ID" value="QCD66545.1"/>
    <property type="molecule type" value="Genomic_DNA"/>
</dbReference>
<dbReference type="OMA" id="MVMDRCP"/>